<dbReference type="PANTHER" id="PTHR21310:SF40">
    <property type="entry name" value="AMINOGLYCOSIDE PHOSPHOTRANSFERASE DOMAIN-CONTAINING PROTEIN-RELATED"/>
    <property type="match status" value="1"/>
</dbReference>
<evidence type="ECO:0000313" key="4">
    <source>
        <dbReference type="Proteomes" id="UP000321617"/>
    </source>
</evidence>
<comment type="caution">
    <text evidence="3">The sequence shown here is derived from an EMBL/GenBank/DDBJ whole genome shotgun (WGS) entry which is preliminary data.</text>
</comment>
<evidence type="ECO:0000259" key="2">
    <source>
        <dbReference type="Pfam" id="PF01636"/>
    </source>
</evidence>
<dbReference type="Gene3D" id="3.90.1200.10">
    <property type="match status" value="1"/>
</dbReference>
<dbReference type="Pfam" id="PF01636">
    <property type="entry name" value="APH"/>
    <property type="match status" value="2"/>
</dbReference>
<dbReference type="InterPro" id="IPR011009">
    <property type="entry name" value="Kinase-like_dom_sf"/>
</dbReference>
<dbReference type="EMBL" id="VLLL01000010">
    <property type="protein sequence ID" value="TWJ07686.1"/>
    <property type="molecule type" value="Genomic_DNA"/>
</dbReference>
<dbReference type="InterPro" id="IPR051678">
    <property type="entry name" value="AGP_Transferase"/>
</dbReference>
<gene>
    <name evidence="3" type="ORF">LX16_4845</name>
</gene>
<accession>A0A562UQ11</accession>
<sequence length="240" mass="25932">MTHVEGTGESGRAGAELPDRTSLPGHDRTTLLGRGRDADVYALDETRVLRRYRDRPVPDSEVRIMRYLREAGYPVPEVFGVSDGDLIMERLTGEPMMAAMLAGGDPAGHGAALAALHNRLHAVPAPEWLGEGAVLHLDLHPGNVMLTDRGPVVFDWSNATAGDPALDVADTVVLLRVAAPPEVDPALIDAARAPLIEGFLAATDHDPEPVLRVAIRERLANPYVTAAESRRLRDWLAELD</sequence>
<feature type="region of interest" description="Disordered" evidence="1">
    <location>
        <begin position="1"/>
        <end position="32"/>
    </location>
</feature>
<dbReference type="GO" id="GO:0016740">
    <property type="term" value="F:transferase activity"/>
    <property type="evidence" value="ECO:0007669"/>
    <property type="project" value="UniProtKB-KW"/>
</dbReference>
<proteinExistence type="predicted"/>
<reference evidence="3 4" key="1">
    <citation type="journal article" date="2013" name="Stand. Genomic Sci.">
        <title>Genomic Encyclopedia of Type Strains, Phase I: The one thousand microbial genomes (KMG-I) project.</title>
        <authorList>
            <person name="Kyrpides N.C."/>
            <person name="Woyke T."/>
            <person name="Eisen J.A."/>
            <person name="Garrity G."/>
            <person name="Lilburn T.G."/>
            <person name="Beck B.J."/>
            <person name="Whitman W.B."/>
            <person name="Hugenholtz P."/>
            <person name="Klenk H.P."/>
        </authorList>
    </citation>
    <scope>NUCLEOTIDE SEQUENCE [LARGE SCALE GENOMIC DNA]</scope>
    <source>
        <strain evidence="3 4">DSM 45044</strain>
    </source>
</reference>
<evidence type="ECO:0000313" key="3">
    <source>
        <dbReference type="EMBL" id="TWJ07686.1"/>
    </source>
</evidence>
<dbReference type="InterPro" id="IPR002575">
    <property type="entry name" value="Aminoglycoside_PTrfase"/>
</dbReference>
<evidence type="ECO:0000256" key="1">
    <source>
        <dbReference type="SAM" id="MobiDB-lite"/>
    </source>
</evidence>
<dbReference type="AlphaFoldDB" id="A0A562UQ11"/>
<dbReference type="SUPFAM" id="SSF56112">
    <property type="entry name" value="Protein kinase-like (PK-like)"/>
    <property type="match status" value="1"/>
</dbReference>
<dbReference type="PANTHER" id="PTHR21310">
    <property type="entry name" value="AMINOGLYCOSIDE PHOSPHOTRANSFERASE-RELATED-RELATED"/>
    <property type="match status" value="1"/>
</dbReference>
<keyword evidence="4" id="KW-1185">Reference proteome</keyword>
<feature type="domain" description="Aminoglycoside phosphotransferase" evidence="2">
    <location>
        <begin position="128"/>
        <end position="192"/>
    </location>
</feature>
<dbReference type="Proteomes" id="UP000321617">
    <property type="component" value="Unassembled WGS sequence"/>
</dbReference>
<name>A0A562UQ11_9ACTN</name>
<protein>
    <submittedName>
        <fullName evidence="3">tRNA A-37 threonylcarbamoyl transferase component Bud32</fullName>
    </submittedName>
</protein>
<feature type="domain" description="Aminoglycoside phosphotransferase" evidence="2">
    <location>
        <begin position="30"/>
        <end position="127"/>
    </location>
</feature>
<keyword evidence="3" id="KW-0808">Transferase</keyword>
<dbReference type="RefSeq" id="WP_211354738.1">
    <property type="nucleotide sequence ID" value="NZ_BAABIJ010000006.1"/>
</dbReference>
<organism evidence="3 4">
    <name type="scientific">Stackebrandtia albiflava</name>
    <dbReference type="NCBI Taxonomy" id="406432"/>
    <lineage>
        <taxon>Bacteria</taxon>
        <taxon>Bacillati</taxon>
        <taxon>Actinomycetota</taxon>
        <taxon>Actinomycetes</taxon>
        <taxon>Glycomycetales</taxon>
        <taxon>Glycomycetaceae</taxon>
        <taxon>Stackebrandtia</taxon>
    </lineage>
</organism>